<evidence type="ECO:0000313" key="10">
    <source>
        <dbReference type="EMBL" id="MQQ99467.1"/>
    </source>
</evidence>
<reference evidence="10 11" key="1">
    <citation type="submission" date="2019-10" db="EMBL/GenBank/DDBJ databases">
        <title>Glaciimonas soli sp. nov., a psychrophilic bacterium isolated from the forest soil of a high elevation mountain in Taiwan.</title>
        <authorList>
            <person name="Wang L.-T."/>
            <person name="Shieh W.Y."/>
        </authorList>
    </citation>
    <scope>NUCLEOTIDE SEQUENCE [LARGE SCALE GENOMIC DNA]</scope>
    <source>
        <strain evidence="10 11">GS1</strain>
    </source>
</reference>
<evidence type="ECO:0000313" key="11">
    <source>
        <dbReference type="Proteomes" id="UP000451565"/>
    </source>
</evidence>
<keyword evidence="10" id="KW-0966">Cell projection</keyword>
<dbReference type="EMBL" id="WINI01000001">
    <property type="protein sequence ID" value="MQQ99467.1"/>
    <property type="molecule type" value="Genomic_DNA"/>
</dbReference>
<name>A0A843YPS6_9BURK</name>
<keyword evidence="3" id="KW-0678">Repressor</keyword>
<dbReference type="RefSeq" id="WP_153233042.1">
    <property type="nucleotide sequence ID" value="NZ_WINI01000001.1"/>
</dbReference>
<keyword evidence="10" id="KW-0282">Flagellum</keyword>
<evidence type="ECO:0000256" key="3">
    <source>
        <dbReference type="ARBA" id="ARBA00022491"/>
    </source>
</evidence>
<feature type="domain" description="Anti-sigma-28 factor FlgM C-terminal" evidence="9">
    <location>
        <begin position="52"/>
        <end position="101"/>
    </location>
</feature>
<dbReference type="InterPro" id="IPR035890">
    <property type="entry name" value="Anti-sigma-28_factor_FlgM_sf"/>
</dbReference>
<keyword evidence="6" id="KW-0804">Transcription</keyword>
<dbReference type="AlphaFoldDB" id="A0A843YPS6"/>
<keyword evidence="10" id="KW-0969">Cilium</keyword>
<keyword evidence="11" id="KW-1185">Reference proteome</keyword>
<protein>
    <recommendedName>
        <fullName evidence="2">Negative regulator of flagellin synthesis</fullName>
    </recommendedName>
    <alternativeName>
        <fullName evidence="8">Anti-sigma-28 factor</fullName>
    </alternativeName>
</protein>
<dbReference type="InterPro" id="IPR031316">
    <property type="entry name" value="FlgM_C"/>
</dbReference>
<evidence type="ECO:0000256" key="1">
    <source>
        <dbReference type="ARBA" id="ARBA00005322"/>
    </source>
</evidence>
<dbReference type="Proteomes" id="UP000451565">
    <property type="component" value="Unassembled WGS sequence"/>
</dbReference>
<evidence type="ECO:0000259" key="9">
    <source>
        <dbReference type="Pfam" id="PF04316"/>
    </source>
</evidence>
<accession>A0A843YPS6</accession>
<keyword evidence="5" id="KW-0805">Transcription regulation</keyword>
<dbReference type="SUPFAM" id="SSF101498">
    <property type="entry name" value="Anti-sigma factor FlgM"/>
    <property type="match status" value="1"/>
</dbReference>
<organism evidence="10 11">
    <name type="scientific">Glaciimonas soli</name>
    <dbReference type="NCBI Taxonomy" id="2590999"/>
    <lineage>
        <taxon>Bacteria</taxon>
        <taxon>Pseudomonadati</taxon>
        <taxon>Pseudomonadota</taxon>
        <taxon>Betaproteobacteria</taxon>
        <taxon>Burkholderiales</taxon>
        <taxon>Oxalobacteraceae</taxon>
        <taxon>Glaciimonas</taxon>
    </lineage>
</organism>
<evidence type="ECO:0000256" key="5">
    <source>
        <dbReference type="ARBA" id="ARBA00023015"/>
    </source>
</evidence>
<comment type="caution">
    <text evidence="10">The sequence shown here is derived from an EMBL/GenBank/DDBJ whole genome shotgun (WGS) entry which is preliminary data.</text>
</comment>
<evidence type="ECO:0000256" key="4">
    <source>
        <dbReference type="ARBA" id="ARBA00022795"/>
    </source>
</evidence>
<gene>
    <name evidence="10" type="primary">flgM</name>
    <name evidence="10" type="ORF">GEV47_02050</name>
</gene>
<dbReference type="GO" id="GO:0044781">
    <property type="term" value="P:bacterial-type flagellum organization"/>
    <property type="evidence" value="ECO:0007669"/>
    <property type="project" value="UniProtKB-KW"/>
</dbReference>
<comment type="function">
    <text evidence="7">Responsible for the coupling of flagellin expression to flagellar assembly by preventing expression of the flagellin genes when a component of the middle class of proteins is defective. It negatively regulates flagellar genes by inhibiting the activity of FliA by directly binding to FliA.</text>
</comment>
<evidence type="ECO:0000256" key="2">
    <source>
        <dbReference type="ARBA" id="ARBA00017823"/>
    </source>
</evidence>
<dbReference type="OrthoDB" id="5298032at2"/>
<sequence>MTPINSRQGNIVKIDQQTTKMSNLASTNSSKQASKLADEVSVSTLPANLDLTATHFQQLQTQLLQPSAADFDAAKVAEIRLAISEGRYQVNTDKIADGLIDDVRDFLNTTAAAK</sequence>
<dbReference type="GO" id="GO:0045892">
    <property type="term" value="P:negative regulation of DNA-templated transcription"/>
    <property type="evidence" value="ECO:0007669"/>
    <property type="project" value="InterPro"/>
</dbReference>
<evidence type="ECO:0000256" key="7">
    <source>
        <dbReference type="ARBA" id="ARBA00024739"/>
    </source>
</evidence>
<keyword evidence="4" id="KW-1005">Bacterial flagellum biogenesis</keyword>
<proteinExistence type="inferred from homology"/>
<evidence type="ECO:0000256" key="6">
    <source>
        <dbReference type="ARBA" id="ARBA00023163"/>
    </source>
</evidence>
<comment type="similarity">
    <text evidence="1">Belongs to the FlgM family.</text>
</comment>
<evidence type="ECO:0000256" key="8">
    <source>
        <dbReference type="ARBA" id="ARBA00030117"/>
    </source>
</evidence>
<dbReference type="Pfam" id="PF04316">
    <property type="entry name" value="FlgM"/>
    <property type="match status" value="1"/>
</dbReference>
<dbReference type="NCBIfam" id="TIGR03824">
    <property type="entry name" value="FlgM_jcvi"/>
    <property type="match status" value="1"/>
</dbReference>
<dbReference type="InterPro" id="IPR007412">
    <property type="entry name" value="FlgM"/>
</dbReference>